<dbReference type="PROSITE" id="PS50949">
    <property type="entry name" value="HTH_GNTR"/>
    <property type="match status" value="1"/>
</dbReference>
<dbReference type="SUPFAM" id="SSF48008">
    <property type="entry name" value="GntR ligand-binding domain-like"/>
    <property type="match status" value="1"/>
</dbReference>
<evidence type="ECO:0000256" key="1">
    <source>
        <dbReference type="ARBA" id="ARBA00023015"/>
    </source>
</evidence>
<dbReference type="CDD" id="cd07377">
    <property type="entry name" value="WHTH_GntR"/>
    <property type="match status" value="1"/>
</dbReference>
<evidence type="ECO:0000256" key="2">
    <source>
        <dbReference type="ARBA" id="ARBA00023125"/>
    </source>
</evidence>
<evidence type="ECO:0000259" key="4">
    <source>
        <dbReference type="PROSITE" id="PS50949"/>
    </source>
</evidence>
<feature type="domain" description="HTH gntR-type" evidence="4">
    <location>
        <begin position="10"/>
        <end position="77"/>
    </location>
</feature>
<reference evidence="6" key="1">
    <citation type="journal article" date="2019" name="Int. J. Syst. Evol. Microbiol.">
        <title>The Global Catalogue of Microorganisms (GCM) 10K type strain sequencing project: providing services to taxonomists for standard genome sequencing and annotation.</title>
        <authorList>
            <consortium name="The Broad Institute Genomics Platform"/>
            <consortium name="The Broad Institute Genome Sequencing Center for Infectious Disease"/>
            <person name="Wu L."/>
            <person name="Ma J."/>
        </authorList>
    </citation>
    <scope>NUCLEOTIDE SEQUENCE [LARGE SCALE GENOMIC DNA]</scope>
    <source>
        <strain evidence="6">JCM 17688</strain>
    </source>
</reference>
<dbReference type="InterPro" id="IPR011711">
    <property type="entry name" value="GntR_C"/>
</dbReference>
<dbReference type="Gene3D" id="1.10.10.10">
    <property type="entry name" value="Winged helix-like DNA-binding domain superfamily/Winged helix DNA-binding domain"/>
    <property type="match status" value="1"/>
</dbReference>
<dbReference type="SMART" id="SM00345">
    <property type="entry name" value="HTH_GNTR"/>
    <property type="match status" value="1"/>
</dbReference>
<comment type="caution">
    <text evidence="5">The sequence shown here is derived from an EMBL/GenBank/DDBJ whole genome shotgun (WGS) entry which is preliminary data.</text>
</comment>
<dbReference type="InterPro" id="IPR036388">
    <property type="entry name" value="WH-like_DNA-bd_sf"/>
</dbReference>
<dbReference type="InterPro" id="IPR008920">
    <property type="entry name" value="TF_FadR/GntR_C"/>
</dbReference>
<dbReference type="Gene3D" id="1.20.120.530">
    <property type="entry name" value="GntR ligand-binding domain-like"/>
    <property type="match status" value="1"/>
</dbReference>
<proteinExistence type="predicted"/>
<keyword evidence="3" id="KW-0804">Transcription</keyword>
<keyword evidence="2" id="KW-0238">DNA-binding</keyword>
<dbReference type="PANTHER" id="PTHR43537">
    <property type="entry name" value="TRANSCRIPTIONAL REGULATOR, GNTR FAMILY"/>
    <property type="match status" value="1"/>
</dbReference>
<keyword evidence="1" id="KW-0805">Transcription regulation</keyword>
<dbReference type="PANTHER" id="PTHR43537:SF24">
    <property type="entry name" value="GLUCONATE OPERON TRANSCRIPTIONAL REPRESSOR"/>
    <property type="match status" value="1"/>
</dbReference>
<keyword evidence="6" id="KW-1185">Reference proteome</keyword>
<dbReference type="Proteomes" id="UP001500635">
    <property type="component" value="Unassembled WGS sequence"/>
</dbReference>
<protein>
    <submittedName>
        <fullName evidence="5">GntR family transcriptional regulator</fullName>
    </submittedName>
</protein>
<organism evidence="5 6">
    <name type="scientific">Tsukamurella soli</name>
    <dbReference type="NCBI Taxonomy" id="644556"/>
    <lineage>
        <taxon>Bacteria</taxon>
        <taxon>Bacillati</taxon>
        <taxon>Actinomycetota</taxon>
        <taxon>Actinomycetes</taxon>
        <taxon>Mycobacteriales</taxon>
        <taxon>Tsukamurellaceae</taxon>
        <taxon>Tsukamurella</taxon>
    </lineage>
</organism>
<dbReference type="EMBL" id="BAABFR010000033">
    <property type="protein sequence ID" value="GAA4393400.1"/>
    <property type="molecule type" value="Genomic_DNA"/>
</dbReference>
<name>A0ABP8JMX3_9ACTN</name>
<dbReference type="Pfam" id="PF00392">
    <property type="entry name" value="GntR"/>
    <property type="match status" value="1"/>
</dbReference>
<dbReference type="PRINTS" id="PR00035">
    <property type="entry name" value="HTHGNTR"/>
</dbReference>
<sequence length="212" mass="22953">MEDTDVSRGGSLADAIADELRADILSGRLASGVRLVEEALARRFGVSRMPVREALTQLDSEGFLTTVRHKGATVSTTLRKDSRELLQVRRGLEVLAAQLAAENRGGAVAGQLADATGHDPTGHDAERAPAETPMSFHELVAVAAGNDQLREMLTTLNRRVAWGLGHDQQTSVTDHSALVSAILSGASVQAGYLMDEHLRRDERRFNELYDLD</sequence>
<dbReference type="SMART" id="SM00895">
    <property type="entry name" value="FCD"/>
    <property type="match status" value="1"/>
</dbReference>
<accession>A0ABP8JMX3</accession>
<dbReference type="RefSeq" id="WP_344995732.1">
    <property type="nucleotide sequence ID" value="NZ_BAABFR010000033.1"/>
</dbReference>
<evidence type="ECO:0000313" key="6">
    <source>
        <dbReference type="Proteomes" id="UP001500635"/>
    </source>
</evidence>
<dbReference type="SUPFAM" id="SSF46785">
    <property type="entry name" value="Winged helix' DNA-binding domain"/>
    <property type="match status" value="1"/>
</dbReference>
<dbReference type="InterPro" id="IPR000524">
    <property type="entry name" value="Tscrpt_reg_HTH_GntR"/>
</dbReference>
<gene>
    <name evidence="5" type="ORF">GCM10023147_24060</name>
</gene>
<dbReference type="Pfam" id="PF07729">
    <property type="entry name" value="FCD"/>
    <property type="match status" value="1"/>
</dbReference>
<evidence type="ECO:0000256" key="3">
    <source>
        <dbReference type="ARBA" id="ARBA00023163"/>
    </source>
</evidence>
<dbReference type="InterPro" id="IPR036390">
    <property type="entry name" value="WH_DNA-bd_sf"/>
</dbReference>
<evidence type="ECO:0000313" key="5">
    <source>
        <dbReference type="EMBL" id="GAA4393400.1"/>
    </source>
</evidence>